<dbReference type="HOGENOM" id="CLU_000604_36_0_11"/>
<evidence type="ECO:0000256" key="1">
    <source>
        <dbReference type="ARBA" id="ARBA00022737"/>
    </source>
</evidence>
<dbReference type="Gene3D" id="3.40.50.300">
    <property type="entry name" value="P-loop containing nucleotide triphosphate hydrolases"/>
    <property type="match status" value="2"/>
</dbReference>
<evidence type="ECO:0000256" key="4">
    <source>
        <dbReference type="SAM" id="Coils"/>
    </source>
</evidence>
<evidence type="ECO:0000313" key="6">
    <source>
        <dbReference type="EMBL" id="BAC16827.1"/>
    </source>
</evidence>
<dbReference type="PROSITE" id="PS50893">
    <property type="entry name" value="ABC_TRANSPORTER_2"/>
    <property type="match status" value="2"/>
</dbReference>
<sequence>MSFSEPAEATRSGPQGRRHLACPSADTCGVGCACVKGLEMQTAIRRLPARARAQLTASDVSVMRGTNPVLHHVDLILTPSSRVAIVGENGRGKSTLLHVLAGTLIPDSGTVQCIGTIGVAEQEMDSSDHRTVGEVIAQAIAEPLAALARLDAAGRLLADGTELATAEYASALEHAEALDAWDAERRVQIALEALDAETDTARPLAELSVGQRYRVRLACLLGADDDFLLLDEPTNHLDRGGLDFLTAQLKSRNGGVVIVSHDRALLSDFADTIVDLDPTPDDRPRIYGNGYAGYREGRAAERERWEQQYTRQQEERTRLQDDLSAAQNRLISGWRPGKGSNKHGRATRAGGLVQNVHRRREALEAHAITVPEPPLVFRFPELPTRTGVTLLSVENVSVTGRLPGPVSFSLSRGGRLVVTGPNGAGKSTLLRVAAGELAPDTGVVRTADGIRVGFLHQESHLPSDRRAGEVYTTHLSALVSAGLVPPSEATGISQLGLLKPSELDKRVSELSMGQQRRLDLALVLAARPHVLLLDEPTNHLSITLVDELTDALRATQAAVVLSSHDRQLLRDVQDWPSIDLSPVTDNAIPG</sequence>
<evidence type="ECO:0000259" key="5">
    <source>
        <dbReference type="PROSITE" id="PS50893"/>
    </source>
</evidence>
<feature type="domain" description="ABC transporter" evidence="5">
    <location>
        <begin position="55"/>
        <end position="303"/>
    </location>
</feature>
<dbReference type="GO" id="GO:0016887">
    <property type="term" value="F:ATP hydrolysis activity"/>
    <property type="evidence" value="ECO:0007669"/>
    <property type="project" value="InterPro"/>
</dbReference>
<dbReference type="InterPro" id="IPR003439">
    <property type="entry name" value="ABC_transporter-like_ATP-bd"/>
</dbReference>
<name>Q8FUK1_COREF</name>
<dbReference type="Pfam" id="PF00005">
    <property type="entry name" value="ABC_tran"/>
    <property type="match status" value="2"/>
</dbReference>
<reference evidence="6 7" key="1">
    <citation type="journal article" date="2003" name="Genome Res.">
        <title>Comparative complete genome sequence analysis of the amino acid replacements responsible for the thermostability of Corynebacterium efficiens.</title>
        <authorList>
            <person name="Nishio Y."/>
            <person name="Nakamura Y."/>
            <person name="Kawarabayasi Y."/>
            <person name="Usuda Y."/>
            <person name="Kimura E."/>
            <person name="Sugimoto S."/>
            <person name="Matsui K."/>
            <person name="Yamagishi A."/>
            <person name="Kikuchi H."/>
            <person name="Ikeo K."/>
            <person name="Gojobori T."/>
        </authorList>
    </citation>
    <scope>NUCLEOTIDE SEQUENCE [LARGE SCALE GENOMIC DNA]</scope>
    <source>
        <strain evidence="7">DSM 44549 / YS-314 / AJ 12310 / JCM 11189 / NBRC 100395</strain>
    </source>
</reference>
<dbReference type="STRING" id="196164.gene:10740406"/>
<dbReference type="FunFam" id="3.40.50.300:FF:000011">
    <property type="entry name" value="Putative ABC transporter ATP-binding component"/>
    <property type="match status" value="1"/>
</dbReference>
<accession>Q8FUK1</accession>
<evidence type="ECO:0000313" key="7">
    <source>
        <dbReference type="Proteomes" id="UP000001409"/>
    </source>
</evidence>
<dbReference type="AlphaFoldDB" id="Q8FUK1"/>
<dbReference type="SUPFAM" id="SSF52540">
    <property type="entry name" value="P-loop containing nucleoside triphosphate hydrolases"/>
    <property type="match status" value="2"/>
</dbReference>
<dbReference type="CDD" id="cd03221">
    <property type="entry name" value="ABCF_EF-3"/>
    <property type="match status" value="2"/>
</dbReference>
<dbReference type="EMBL" id="BA000035">
    <property type="protein sequence ID" value="BAC16827.1"/>
    <property type="molecule type" value="Genomic_DNA"/>
</dbReference>
<keyword evidence="1" id="KW-0677">Repeat</keyword>
<dbReference type="InterPro" id="IPR003593">
    <property type="entry name" value="AAA+_ATPase"/>
</dbReference>
<feature type="coiled-coil region" evidence="4">
    <location>
        <begin position="302"/>
        <end position="329"/>
    </location>
</feature>
<proteinExistence type="predicted"/>
<keyword evidence="4" id="KW-0175">Coiled coil</keyword>
<keyword evidence="2" id="KW-0547">Nucleotide-binding</keyword>
<dbReference type="eggNOG" id="COG0488">
    <property type="taxonomic scope" value="Bacteria"/>
</dbReference>
<evidence type="ECO:0000256" key="2">
    <source>
        <dbReference type="ARBA" id="ARBA00022741"/>
    </source>
</evidence>
<dbReference type="InterPro" id="IPR050611">
    <property type="entry name" value="ABCF"/>
</dbReference>
<dbReference type="PANTHER" id="PTHR19211">
    <property type="entry name" value="ATP-BINDING TRANSPORT PROTEIN-RELATED"/>
    <property type="match status" value="1"/>
</dbReference>
<protein>
    <submittedName>
        <fullName evidence="6">Putative ABC transporter permease protein</fullName>
    </submittedName>
</protein>
<dbReference type="KEGG" id="cef:CE0017"/>
<organism evidence="6 7">
    <name type="scientific">Corynebacterium efficiens (strain DSM 44549 / YS-314 / AJ 12310 / JCM 11189 / NBRC 100395)</name>
    <dbReference type="NCBI Taxonomy" id="196164"/>
    <lineage>
        <taxon>Bacteria</taxon>
        <taxon>Bacillati</taxon>
        <taxon>Actinomycetota</taxon>
        <taxon>Actinomycetes</taxon>
        <taxon>Mycobacteriales</taxon>
        <taxon>Corynebacteriaceae</taxon>
        <taxon>Corynebacterium</taxon>
    </lineage>
</organism>
<dbReference type="PANTHER" id="PTHR19211:SF14">
    <property type="entry name" value="ATP-BINDING CASSETTE SUB-FAMILY F MEMBER 1"/>
    <property type="match status" value="1"/>
</dbReference>
<dbReference type="Proteomes" id="UP000001409">
    <property type="component" value="Chromosome"/>
</dbReference>
<dbReference type="GO" id="GO:0005524">
    <property type="term" value="F:ATP binding"/>
    <property type="evidence" value="ECO:0007669"/>
    <property type="project" value="UniProtKB-KW"/>
</dbReference>
<dbReference type="InterPro" id="IPR027417">
    <property type="entry name" value="P-loop_NTPase"/>
</dbReference>
<keyword evidence="3" id="KW-0067">ATP-binding</keyword>
<feature type="domain" description="ABC transporter" evidence="5">
    <location>
        <begin position="388"/>
        <end position="588"/>
    </location>
</feature>
<evidence type="ECO:0000256" key="3">
    <source>
        <dbReference type="ARBA" id="ARBA00022840"/>
    </source>
</evidence>
<dbReference type="SMART" id="SM00382">
    <property type="entry name" value="AAA"/>
    <property type="match status" value="2"/>
</dbReference>
<keyword evidence="7" id="KW-1185">Reference proteome</keyword>